<dbReference type="PROSITE" id="PS50887">
    <property type="entry name" value="GGDEF"/>
    <property type="match status" value="1"/>
</dbReference>
<dbReference type="Pfam" id="PF00990">
    <property type="entry name" value="GGDEF"/>
    <property type="match status" value="1"/>
</dbReference>
<reference evidence="6" key="2">
    <citation type="submission" date="2020-08" db="EMBL/GenBank/DDBJ databases">
        <authorList>
            <person name="Lai Q."/>
        </authorList>
    </citation>
    <scope>NUCLEOTIDE SEQUENCE</scope>
    <source>
        <strain evidence="6">S27-2</strain>
    </source>
</reference>
<comment type="caution">
    <text evidence="6">The sequence shown here is derived from an EMBL/GenBank/DDBJ whole genome shotgun (WGS) entry which is preliminary data.</text>
</comment>
<dbReference type="InterPro" id="IPR048435">
    <property type="entry name" value="MASE6"/>
</dbReference>
<evidence type="ECO:0000256" key="4">
    <source>
        <dbReference type="SAM" id="Phobius"/>
    </source>
</evidence>
<dbReference type="InterPro" id="IPR043128">
    <property type="entry name" value="Rev_trsase/Diguanyl_cyclase"/>
</dbReference>
<dbReference type="GO" id="GO:0005886">
    <property type="term" value="C:plasma membrane"/>
    <property type="evidence" value="ECO:0007669"/>
    <property type="project" value="TreeGrafter"/>
</dbReference>
<accession>A0A8J6ISZ3</accession>
<feature type="transmembrane region" description="Helical" evidence="4">
    <location>
        <begin position="68"/>
        <end position="85"/>
    </location>
</feature>
<feature type="transmembrane region" description="Helical" evidence="4">
    <location>
        <begin position="91"/>
        <end position="110"/>
    </location>
</feature>
<dbReference type="Gene3D" id="3.30.70.270">
    <property type="match status" value="1"/>
</dbReference>
<proteinExistence type="predicted"/>
<reference evidence="6" key="1">
    <citation type="journal article" date="2018" name="Int. J. Syst. Evol. Microbiol.">
        <title>Neptunicella marina gen. nov., sp. nov., isolated from surface seawater.</title>
        <authorList>
            <person name="Liu X."/>
            <person name="Lai Q."/>
            <person name="Du Y."/>
            <person name="Zhang X."/>
            <person name="Liu Z."/>
            <person name="Sun F."/>
            <person name="Shao Z."/>
        </authorList>
    </citation>
    <scope>NUCLEOTIDE SEQUENCE</scope>
    <source>
        <strain evidence="6">S27-2</strain>
    </source>
</reference>
<dbReference type="SMART" id="SM00267">
    <property type="entry name" value="GGDEF"/>
    <property type="match status" value="1"/>
</dbReference>
<comment type="cofactor">
    <cofactor evidence="1">
        <name>Mg(2+)</name>
        <dbReference type="ChEBI" id="CHEBI:18420"/>
    </cofactor>
</comment>
<dbReference type="InterPro" id="IPR050469">
    <property type="entry name" value="Diguanylate_Cyclase"/>
</dbReference>
<dbReference type="CDD" id="cd01949">
    <property type="entry name" value="GGDEF"/>
    <property type="match status" value="1"/>
</dbReference>
<dbReference type="NCBIfam" id="TIGR00254">
    <property type="entry name" value="GGDEF"/>
    <property type="match status" value="1"/>
</dbReference>
<dbReference type="FunFam" id="3.30.70.270:FF:000001">
    <property type="entry name" value="Diguanylate cyclase domain protein"/>
    <property type="match status" value="1"/>
</dbReference>
<keyword evidence="4" id="KW-0472">Membrane</keyword>
<keyword evidence="4" id="KW-0812">Transmembrane</keyword>
<feature type="domain" description="GGDEF" evidence="5">
    <location>
        <begin position="203"/>
        <end position="330"/>
    </location>
</feature>
<sequence length="330" mass="37586">MPVHLIKSNNQFQNSIQQGLAITIGILAILLSLANLTLGQYPLMVLEWMLAACCFFVYRQIKINKFTYIQSLLVPYLTVVAIIFGTLVSKLVNGLFIWTFIVPTIFYLLFGQRHGFWATLVIGVIQVINILNKENVALYNSDIVAINFACAYFAIWLVSRTYEINRSKSQQALQQLAMKDSLTGAYNRLALKKFFEEQSVQSKELTLVLIDIDYFKAINDDYGHEAGDHLLTEFTHLLQKKAGESQVFRLGGEEFCLLLPLNAEQAVTLTNDVRQHMLQAEFLYKKDSFHFTFSAGIAAYKDNRNLSDLLADADKKLYRAKRDGRNQVID</sequence>
<organism evidence="6 7">
    <name type="scientific">Neptunicella marina</name>
    <dbReference type="NCBI Taxonomy" id="2125989"/>
    <lineage>
        <taxon>Bacteria</taxon>
        <taxon>Pseudomonadati</taxon>
        <taxon>Pseudomonadota</taxon>
        <taxon>Gammaproteobacteria</taxon>
        <taxon>Alteromonadales</taxon>
        <taxon>Alteromonadaceae</taxon>
        <taxon>Neptunicella</taxon>
    </lineage>
</organism>
<dbReference type="PANTHER" id="PTHR45138:SF9">
    <property type="entry name" value="DIGUANYLATE CYCLASE DGCM-RELATED"/>
    <property type="match status" value="1"/>
</dbReference>
<gene>
    <name evidence="6" type="ORF">H8B19_04700</name>
</gene>
<dbReference type="EMBL" id="JACNEP010000003">
    <property type="protein sequence ID" value="MBC3765162.1"/>
    <property type="molecule type" value="Genomic_DNA"/>
</dbReference>
<dbReference type="EC" id="2.7.7.65" evidence="2"/>
<evidence type="ECO:0000313" key="6">
    <source>
        <dbReference type="EMBL" id="MBC3765162.1"/>
    </source>
</evidence>
<keyword evidence="7" id="KW-1185">Reference proteome</keyword>
<dbReference type="PANTHER" id="PTHR45138">
    <property type="entry name" value="REGULATORY COMPONENTS OF SENSORY TRANSDUCTION SYSTEM"/>
    <property type="match status" value="1"/>
</dbReference>
<dbReference type="GO" id="GO:0052621">
    <property type="term" value="F:diguanylate cyclase activity"/>
    <property type="evidence" value="ECO:0007669"/>
    <property type="project" value="UniProtKB-EC"/>
</dbReference>
<dbReference type="InterPro" id="IPR000160">
    <property type="entry name" value="GGDEF_dom"/>
</dbReference>
<dbReference type="RefSeq" id="WP_186505640.1">
    <property type="nucleotide sequence ID" value="NZ_JACNEP010000003.1"/>
</dbReference>
<dbReference type="Pfam" id="PF20966">
    <property type="entry name" value="MASE6"/>
    <property type="match status" value="1"/>
</dbReference>
<feature type="transmembrane region" description="Helical" evidence="4">
    <location>
        <begin position="20"/>
        <end position="38"/>
    </location>
</feature>
<evidence type="ECO:0000256" key="2">
    <source>
        <dbReference type="ARBA" id="ARBA00012528"/>
    </source>
</evidence>
<comment type="catalytic activity">
    <reaction evidence="3">
        <text>2 GTP = 3',3'-c-di-GMP + 2 diphosphate</text>
        <dbReference type="Rhea" id="RHEA:24898"/>
        <dbReference type="ChEBI" id="CHEBI:33019"/>
        <dbReference type="ChEBI" id="CHEBI:37565"/>
        <dbReference type="ChEBI" id="CHEBI:58805"/>
        <dbReference type="EC" id="2.7.7.65"/>
    </reaction>
</comment>
<dbReference type="AlphaFoldDB" id="A0A8J6ISZ3"/>
<evidence type="ECO:0000259" key="5">
    <source>
        <dbReference type="PROSITE" id="PS50887"/>
    </source>
</evidence>
<dbReference type="Proteomes" id="UP000601768">
    <property type="component" value="Unassembled WGS sequence"/>
</dbReference>
<keyword evidence="4" id="KW-1133">Transmembrane helix</keyword>
<evidence type="ECO:0000256" key="3">
    <source>
        <dbReference type="ARBA" id="ARBA00034247"/>
    </source>
</evidence>
<dbReference type="GO" id="GO:0043709">
    <property type="term" value="P:cell adhesion involved in single-species biofilm formation"/>
    <property type="evidence" value="ECO:0007669"/>
    <property type="project" value="TreeGrafter"/>
</dbReference>
<dbReference type="InterPro" id="IPR029787">
    <property type="entry name" value="Nucleotide_cyclase"/>
</dbReference>
<dbReference type="GO" id="GO:1902201">
    <property type="term" value="P:negative regulation of bacterial-type flagellum-dependent cell motility"/>
    <property type="evidence" value="ECO:0007669"/>
    <property type="project" value="TreeGrafter"/>
</dbReference>
<feature type="transmembrane region" description="Helical" evidence="4">
    <location>
        <begin position="115"/>
        <end position="131"/>
    </location>
</feature>
<evidence type="ECO:0000313" key="7">
    <source>
        <dbReference type="Proteomes" id="UP000601768"/>
    </source>
</evidence>
<evidence type="ECO:0000256" key="1">
    <source>
        <dbReference type="ARBA" id="ARBA00001946"/>
    </source>
</evidence>
<name>A0A8J6ISZ3_9ALTE</name>
<feature type="transmembrane region" description="Helical" evidence="4">
    <location>
        <begin position="137"/>
        <end position="158"/>
    </location>
</feature>
<protein>
    <recommendedName>
        <fullName evidence="2">diguanylate cyclase</fullName>
        <ecNumber evidence="2">2.7.7.65</ecNumber>
    </recommendedName>
</protein>
<dbReference type="SUPFAM" id="SSF55073">
    <property type="entry name" value="Nucleotide cyclase"/>
    <property type="match status" value="1"/>
</dbReference>